<dbReference type="AlphaFoldDB" id="A0A6H0RXJ6"/>
<evidence type="ECO:0008006" key="4">
    <source>
        <dbReference type="Google" id="ProtNLM"/>
    </source>
</evidence>
<dbReference type="KEGG" id="mfre:EXE63_01170"/>
<protein>
    <recommendedName>
        <fullName evidence="4">YbaB/EbfC DNA-binding family protein</fullName>
    </recommendedName>
</protein>
<organism evidence="2 3">
    <name type="scientific">Mycolicibacterium frederiksbergense</name>
    <dbReference type="NCBI Taxonomy" id="117567"/>
    <lineage>
        <taxon>Bacteria</taxon>
        <taxon>Bacillati</taxon>
        <taxon>Actinomycetota</taxon>
        <taxon>Actinomycetes</taxon>
        <taxon>Mycobacteriales</taxon>
        <taxon>Mycobacteriaceae</taxon>
        <taxon>Mycolicibacterium</taxon>
    </lineage>
</organism>
<dbReference type="Proteomes" id="UP000501849">
    <property type="component" value="Plasmid unnamed1"/>
</dbReference>
<feature type="region of interest" description="Disordered" evidence="1">
    <location>
        <begin position="109"/>
        <end position="129"/>
    </location>
</feature>
<keyword evidence="3" id="KW-1185">Reference proteome</keyword>
<sequence length="129" mass="14054">MAVIHPDVRNTLLYADAVHDHLLSTIEKMRALAAEGISEDKDIAVKVDMNGQLADLWLKPGILDRKTAAEIAKEITRLVTTAGQQNADQVAELFRTAHELPDFDALVAAQGSGDTTEPVPETQADRLRV</sequence>
<dbReference type="InterPro" id="IPR036894">
    <property type="entry name" value="YbaB-like_sf"/>
</dbReference>
<dbReference type="RefSeq" id="WP_168140461.1">
    <property type="nucleotide sequence ID" value="NZ_CP038797.1"/>
</dbReference>
<evidence type="ECO:0000256" key="1">
    <source>
        <dbReference type="SAM" id="MobiDB-lite"/>
    </source>
</evidence>
<keyword evidence="2" id="KW-0614">Plasmid</keyword>
<evidence type="ECO:0000313" key="2">
    <source>
        <dbReference type="EMBL" id="QIV79680.1"/>
    </source>
</evidence>
<proteinExistence type="predicted"/>
<dbReference type="EMBL" id="CP038797">
    <property type="protein sequence ID" value="QIV79680.1"/>
    <property type="molecule type" value="Genomic_DNA"/>
</dbReference>
<accession>A0A6H0RXJ6</accession>
<geneLocation type="plasmid" evidence="2 3">
    <name>unnamed1</name>
</geneLocation>
<evidence type="ECO:0000313" key="3">
    <source>
        <dbReference type="Proteomes" id="UP000501849"/>
    </source>
</evidence>
<gene>
    <name evidence="2" type="ORF">EXE63_01170</name>
</gene>
<name>A0A6H0RXJ6_9MYCO</name>
<dbReference type="Gene3D" id="3.30.1310.10">
    <property type="entry name" value="Nucleoid-associated protein YbaB-like domain"/>
    <property type="match status" value="1"/>
</dbReference>
<reference evidence="2 3" key="1">
    <citation type="submission" date="2019-04" db="EMBL/GenBank/DDBJ databases">
        <title>Draft, Whole-Genome Sequence of the Anthracene-degrading Mycobacterium frederiksbergense LB501T, Isolated from a Polycyclic Aromatic Hydrocarbon (PAH)-Contaminated Soil.</title>
        <authorList>
            <person name="Augelletti F."/>
        </authorList>
    </citation>
    <scope>NUCLEOTIDE SEQUENCE [LARGE SCALE GENOMIC DNA]</scope>
    <source>
        <strain evidence="2 3">LB 501T</strain>
        <plasmid evidence="2 3">unnamed1</plasmid>
    </source>
</reference>